<accession>A0A934VSR2</accession>
<gene>
    <name evidence="1" type="ORF">JIN87_27645</name>
</gene>
<protein>
    <submittedName>
        <fullName evidence="1">Uncharacterized protein</fullName>
    </submittedName>
</protein>
<comment type="caution">
    <text evidence="1">The sequence shown here is derived from an EMBL/GenBank/DDBJ whole genome shotgun (WGS) entry which is preliminary data.</text>
</comment>
<dbReference type="EMBL" id="JAENIL010000119">
    <property type="protein sequence ID" value="MBK1880687.1"/>
    <property type="molecule type" value="Genomic_DNA"/>
</dbReference>
<sequence>MRFSEDAIPAAVFVFERANGNELCPHEIEEIEKHGFETIDHELLVKCLRAELERERNVPDSRYRNACYWALGKRFDSGLLPFFRNSLKKELKRDMESSYQIMIALENLDEEIFSRESVSITDYDENRMDAERYLRRV</sequence>
<name>A0A934VSR2_9BACT</name>
<dbReference type="RefSeq" id="WP_200359912.1">
    <property type="nucleotide sequence ID" value="NZ_JAENIL010000119.1"/>
</dbReference>
<dbReference type="Proteomes" id="UP000617628">
    <property type="component" value="Unassembled WGS sequence"/>
</dbReference>
<reference evidence="1" key="1">
    <citation type="submission" date="2021-01" db="EMBL/GenBank/DDBJ databases">
        <title>Modified the classification status of verrucomicrobia.</title>
        <authorList>
            <person name="Feng X."/>
        </authorList>
    </citation>
    <scope>NUCLEOTIDE SEQUENCE</scope>
    <source>
        <strain evidence="1">KCTC 13126</strain>
    </source>
</reference>
<organism evidence="1 2">
    <name type="scientific">Pelagicoccus mobilis</name>
    <dbReference type="NCBI Taxonomy" id="415221"/>
    <lineage>
        <taxon>Bacteria</taxon>
        <taxon>Pseudomonadati</taxon>
        <taxon>Verrucomicrobiota</taxon>
        <taxon>Opitutia</taxon>
        <taxon>Puniceicoccales</taxon>
        <taxon>Pelagicoccaceae</taxon>
        <taxon>Pelagicoccus</taxon>
    </lineage>
</organism>
<keyword evidence="2" id="KW-1185">Reference proteome</keyword>
<proteinExistence type="predicted"/>
<evidence type="ECO:0000313" key="1">
    <source>
        <dbReference type="EMBL" id="MBK1880687.1"/>
    </source>
</evidence>
<dbReference type="AlphaFoldDB" id="A0A934VSR2"/>
<evidence type="ECO:0000313" key="2">
    <source>
        <dbReference type="Proteomes" id="UP000617628"/>
    </source>
</evidence>